<comment type="caution">
    <text evidence="12">The sequence shown here is derived from an EMBL/GenBank/DDBJ whole genome shotgun (WGS) entry which is preliminary data.</text>
</comment>
<dbReference type="CDD" id="cd03232">
    <property type="entry name" value="ABCG_PDR_domain2"/>
    <property type="match status" value="1"/>
</dbReference>
<dbReference type="SMART" id="SM00382">
    <property type="entry name" value="AAA"/>
    <property type="match status" value="2"/>
</dbReference>
<feature type="transmembrane region" description="Helical" evidence="10">
    <location>
        <begin position="1257"/>
        <end position="1285"/>
    </location>
</feature>
<evidence type="ECO:0000256" key="9">
    <source>
        <dbReference type="SAM" id="MobiDB-lite"/>
    </source>
</evidence>
<keyword evidence="4 10" id="KW-0812">Transmembrane</keyword>
<dbReference type="EMBL" id="QEAQ01000049">
    <property type="protein sequence ID" value="TPX57657.1"/>
    <property type="molecule type" value="Genomic_DNA"/>
</dbReference>
<feature type="transmembrane region" description="Helical" evidence="10">
    <location>
        <begin position="1297"/>
        <end position="1321"/>
    </location>
</feature>
<dbReference type="InterPro" id="IPR043926">
    <property type="entry name" value="ABCG_dom"/>
</dbReference>
<feature type="region of interest" description="Disordered" evidence="9">
    <location>
        <begin position="1"/>
        <end position="49"/>
    </location>
</feature>
<feature type="transmembrane region" description="Helical" evidence="10">
    <location>
        <begin position="1333"/>
        <end position="1355"/>
    </location>
</feature>
<keyword evidence="5" id="KW-0547">Nucleotide-binding</keyword>
<dbReference type="InterPro" id="IPR029481">
    <property type="entry name" value="ABC_trans_N"/>
</dbReference>
<dbReference type="InterPro" id="IPR003439">
    <property type="entry name" value="ABC_transporter-like_ATP-bd"/>
</dbReference>
<dbReference type="FunFam" id="3.40.50.300:FF:000054">
    <property type="entry name" value="ABC multidrug transporter atrF"/>
    <property type="match status" value="1"/>
</dbReference>
<dbReference type="InterPro" id="IPR003593">
    <property type="entry name" value="AAA+_ATPase"/>
</dbReference>
<dbReference type="Pfam" id="PF00005">
    <property type="entry name" value="ABC_tran"/>
    <property type="match status" value="2"/>
</dbReference>
<keyword evidence="13" id="KW-1185">Reference proteome</keyword>
<evidence type="ECO:0000313" key="13">
    <source>
        <dbReference type="Proteomes" id="UP000318582"/>
    </source>
</evidence>
<feature type="compositionally biased region" description="Polar residues" evidence="9">
    <location>
        <begin position="35"/>
        <end position="44"/>
    </location>
</feature>
<feature type="transmembrane region" description="Helical" evidence="10">
    <location>
        <begin position="766"/>
        <end position="787"/>
    </location>
</feature>
<dbReference type="SUPFAM" id="SSF52540">
    <property type="entry name" value="P-loop containing nucleoside triphosphate hydrolases"/>
    <property type="match status" value="2"/>
</dbReference>
<dbReference type="InterPro" id="IPR013525">
    <property type="entry name" value="ABC2_TM"/>
</dbReference>
<evidence type="ECO:0000256" key="7">
    <source>
        <dbReference type="ARBA" id="ARBA00022989"/>
    </source>
</evidence>
<evidence type="ECO:0000256" key="6">
    <source>
        <dbReference type="ARBA" id="ARBA00022840"/>
    </source>
</evidence>
<feature type="transmembrane region" description="Helical" evidence="10">
    <location>
        <begin position="1219"/>
        <end position="1236"/>
    </location>
</feature>
<dbReference type="InterPro" id="IPR034001">
    <property type="entry name" value="ABCG_PDR_1"/>
</dbReference>
<accession>A0A507E2Q9</accession>
<keyword evidence="6" id="KW-0067">ATP-binding</keyword>
<evidence type="ECO:0000256" key="10">
    <source>
        <dbReference type="SAM" id="Phobius"/>
    </source>
</evidence>
<evidence type="ECO:0000256" key="5">
    <source>
        <dbReference type="ARBA" id="ARBA00022741"/>
    </source>
</evidence>
<feature type="transmembrane region" description="Helical" evidence="10">
    <location>
        <begin position="593"/>
        <end position="620"/>
    </location>
</feature>
<dbReference type="Pfam" id="PF14510">
    <property type="entry name" value="ABC_trans_N"/>
    <property type="match status" value="1"/>
</dbReference>
<evidence type="ECO:0000256" key="8">
    <source>
        <dbReference type="ARBA" id="ARBA00023136"/>
    </source>
</evidence>
<dbReference type="GO" id="GO:0005524">
    <property type="term" value="F:ATP binding"/>
    <property type="evidence" value="ECO:0007669"/>
    <property type="project" value="UniProtKB-KW"/>
</dbReference>
<dbReference type="InterPro" id="IPR027417">
    <property type="entry name" value="P-loop_NTPase"/>
</dbReference>
<dbReference type="Proteomes" id="UP000318582">
    <property type="component" value="Unassembled WGS sequence"/>
</dbReference>
<organism evidence="12 13">
    <name type="scientific">Powellomyces hirtus</name>
    <dbReference type="NCBI Taxonomy" id="109895"/>
    <lineage>
        <taxon>Eukaryota</taxon>
        <taxon>Fungi</taxon>
        <taxon>Fungi incertae sedis</taxon>
        <taxon>Chytridiomycota</taxon>
        <taxon>Chytridiomycota incertae sedis</taxon>
        <taxon>Chytridiomycetes</taxon>
        <taxon>Spizellomycetales</taxon>
        <taxon>Powellomycetaceae</taxon>
        <taxon>Powellomyces</taxon>
    </lineage>
</organism>
<feature type="transmembrane region" description="Helical" evidence="10">
    <location>
        <begin position="520"/>
        <end position="541"/>
    </location>
</feature>
<dbReference type="CDD" id="cd03233">
    <property type="entry name" value="ABCG_PDR_domain1"/>
    <property type="match status" value="1"/>
</dbReference>
<protein>
    <recommendedName>
        <fullName evidence="11">ABC transporter domain-containing protein</fullName>
    </recommendedName>
</protein>
<evidence type="ECO:0000256" key="2">
    <source>
        <dbReference type="ARBA" id="ARBA00006012"/>
    </source>
</evidence>
<comment type="similarity">
    <text evidence="2">Belongs to the ABC transporter superfamily. ABCG family. PDR (TC 3.A.1.205) subfamily.</text>
</comment>
<keyword evidence="3" id="KW-0813">Transport</keyword>
<feature type="transmembrane region" description="Helical" evidence="10">
    <location>
        <begin position="548"/>
        <end position="567"/>
    </location>
</feature>
<feature type="domain" description="ABC transporter" evidence="11">
    <location>
        <begin position="158"/>
        <end position="408"/>
    </location>
</feature>
<dbReference type="STRING" id="109895.A0A507E2Q9"/>
<feature type="transmembrane region" description="Helical" evidence="10">
    <location>
        <begin position="1190"/>
        <end position="1207"/>
    </location>
</feature>
<dbReference type="InterPro" id="IPR010929">
    <property type="entry name" value="PDR_CDR_ABC"/>
</dbReference>
<reference evidence="12 13" key="1">
    <citation type="journal article" date="2019" name="Sci. Rep.">
        <title>Comparative genomics of chytrid fungi reveal insights into the obligate biotrophic and pathogenic lifestyle of Synchytrium endobioticum.</title>
        <authorList>
            <person name="van de Vossenberg B.T.L.H."/>
            <person name="Warris S."/>
            <person name="Nguyen H.D.T."/>
            <person name="van Gent-Pelzer M.P.E."/>
            <person name="Joly D.L."/>
            <person name="van de Geest H.C."/>
            <person name="Bonants P.J.M."/>
            <person name="Smith D.S."/>
            <person name="Levesque C.A."/>
            <person name="van der Lee T.A.J."/>
        </authorList>
    </citation>
    <scope>NUCLEOTIDE SEQUENCE [LARGE SCALE GENOMIC DNA]</scope>
    <source>
        <strain evidence="12 13">CBS 809.83</strain>
    </source>
</reference>
<keyword evidence="8 10" id="KW-0472">Membrane</keyword>
<feature type="transmembrane region" description="Helical" evidence="10">
    <location>
        <begin position="657"/>
        <end position="676"/>
    </location>
</feature>
<feature type="domain" description="ABC transporter" evidence="11">
    <location>
        <begin position="845"/>
        <end position="1089"/>
    </location>
</feature>
<proteinExistence type="inferred from homology"/>
<evidence type="ECO:0000256" key="4">
    <source>
        <dbReference type="ARBA" id="ARBA00022692"/>
    </source>
</evidence>
<dbReference type="GO" id="GO:0016020">
    <property type="term" value="C:membrane"/>
    <property type="evidence" value="ECO:0007669"/>
    <property type="project" value="UniProtKB-SubCell"/>
</dbReference>
<gene>
    <name evidence="12" type="ORF">PhCBS80983_g03700</name>
</gene>
<feature type="transmembrane region" description="Helical" evidence="10">
    <location>
        <begin position="627"/>
        <end position="651"/>
    </location>
</feature>
<sequence>MDNLSHPPQYSSKEEVRTGPSQHPVAVADEDTTLHKQQPPQSVVGSGHQDVEVETGVQEFHNAEMDLRRTLSGHVSTKTIKSATMDIENGGTEGNNDGGDQFDLKDFLENSVRSAKETGIGGKRMGVVFKSLTVIGEGADASSIDNLVDTALNVIKALNPLSWFRKQSKGTDFDILHDLSGVVKDGEMLLVLGRPGSGCSTFLRVLANERKSYKAIEGVVTYGGVPASDFDRYSGETIYTAEEDVHFPTLTVKQSLHFALKTKTPGKRLPEQTQQEFRRRLVYMLTNMFGLTKQIDTLVGNEWIRGLSGGERKRMTLTEALTARAAINCWDGGTRGLDAASALDYTRGLRIMSDTLDKTTIASFYQASEDMYKLFDKVMVLDKGRMIYFGPVARAKDYFIDMGYACESRKSTPDFLTGVTNPQERQYREGVDKFSVPSNPIEMEAHFRKSDDYKLLKEDITAYEAKIEHEQPHKEFRETVKQAKTKGTRASTIYTVNFLQQVKALIAREFQLMAGDKAAVVGKLFLTIIKAFIYATIYINLPLNANGAFVRGAALFSSLMFLSLMSLSELPNAMRGRRILAKHKSYAMYYPSAYHIAAVIADIPNTLMQVIAFSICAYFLEGLRLDAGAFFIFVVTVFLTGLCMTEVFRLAGSVCKSYFAASQCANIILIGSLAYNGFLIHVDKMHPWFVWLFYINPLSYGFKALIINEMKGLNFPCEGTEAVPFGPSYTNELYRTCTSKGQVGTELIFDGPAYLQGTFGYETSEMGISIFAVFCLWILFILLNCIAMEKIDLVEGGYTRQVYLKGKAPKQNDITTDAPTADAAQLEAAADDSSDNGDFATGTTFTWQDMNYTVPVKGGERQLLNNIEGWIKPGQMTALMGSSGAGKTTLLDVLAKRKTMGKVEGKVFLNGQDLKVDFERITGYVEQMDIHNPMQTVREALRFSALMRQDASVPIQEKYDYVEKVLDMMEMTQLGDALIGDLESGRGISIEERKRLTIGMELVGKPRLMYLDEPTSGLDAQSSYNIIKFIRKLADHGMPLVCTIHQPSSILFEHFDRLLLLQRGGKTVYFGDIGKDSRVMLDYFERNGARTCSKEENPAEYILQVIGAGTSGGKSKVDWSETWQHSNEKAAVTAELDNIAKSSSAVANATSSNDDSAKEFSTSTLYQLKQVYKRMNVTWFRDTTYNYGRFLNALFVGLFNGFTFYQLEKSTSDLTSRIFFIFQLLILGNSVITLAQPQFMQQRAYFRREYASKFYGFIPFIVSIVVTELPYLVVTGAVCFGVSYWTAGLDTTAERGFYFFLMFVVYLFFAVSLGQAVAAFCANIVQASIVNPFIFSFLVLFCGVLIPPQAMIRFWKVWMYPLDPYRYLMEGFVTNVLHDVTVTCSDEDLIHFKTPPGQSCFEYTKEFFAIGAPGYLVNPNSTTTCDYCQFATGNEYIDTFEWSFDNRYRNLGIFLCFWIFNIVVAVGFTYLFRKPKR</sequence>
<evidence type="ECO:0000256" key="1">
    <source>
        <dbReference type="ARBA" id="ARBA00004141"/>
    </source>
</evidence>
<feature type="transmembrane region" description="Helical" evidence="10">
    <location>
        <begin position="1451"/>
        <end position="1472"/>
    </location>
</feature>
<dbReference type="GO" id="GO:0016887">
    <property type="term" value="F:ATP hydrolysis activity"/>
    <property type="evidence" value="ECO:0007669"/>
    <property type="project" value="InterPro"/>
</dbReference>
<dbReference type="Pfam" id="PF19055">
    <property type="entry name" value="ABC2_membrane_7"/>
    <property type="match status" value="1"/>
</dbReference>
<evidence type="ECO:0000313" key="12">
    <source>
        <dbReference type="EMBL" id="TPX57657.1"/>
    </source>
</evidence>
<dbReference type="Pfam" id="PF01061">
    <property type="entry name" value="ABC2_membrane"/>
    <property type="match status" value="2"/>
</dbReference>
<dbReference type="PROSITE" id="PS50893">
    <property type="entry name" value="ABC_TRANSPORTER_2"/>
    <property type="match status" value="2"/>
</dbReference>
<comment type="subcellular location">
    <subcellularLocation>
        <location evidence="1">Membrane</location>
        <topology evidence="1">Multi-pass membrane protein</topology>
    </subcellularLocation>
</comment>
<dbReference type="PANTHER" id="PTHR19241">
    <property type="entry name" value="ATP-BINDING CASSETTE TRANSPORTER"/>
    <property type="match status" value="1"/>
</dbReference>
<dbReference type="GO" id="GO:0140359">
    <property type="term" value="F:ABC-type transporter activity"/>
    <property type="evidence" value="ECO:0007669"/>
    <property type="project" value="InterPro"/>
</dbReference>
<evidence type="ECO:0000259" key="11">
    <source>
        <dbReference type="PROSITE" id="PS50893"/>
    </source>
</evidence>
<name>A0A507E2Q9_9FUNG</name>
<feature type="compositionally biased region" description="Polar residues" evidence="9">
    <location>
        <begin position="1"/>
        <end position="11"/>
    </location>
</feature>
<dbReference type="Gene3D" id="3.40.50.300">
    <property type="entry name" value="P-loop containing nucleotide triphosphate hydrolases"/>
    <property type="match status" value="2"/>
</dbReference>
<feature type="transmembrane region" description="Helical" evidence="10">
    <location>
        <begin position="688"/>
        <end position="706"/>
    </location>
</feature>
<dbReference type="Pfam" id="PF06422">
    <property type="entry name" value="PDR_CDR"/>
    <property type="match status" value="2"/>
</dbReference>
<keyword evidence="7 10" id="KW-1133">Transmembrane helix</keyword>
<evidence type="ECO:0000256" key="3">
    <source>
        <dbReference type="ARBA" id="ARBA00022448"/>
    </source>
</evidence>
<dbReference type="InterPro" id="IPR034003">
    <property type="entry name" value="ABCG_PDR_2"/>
</dbReference>